<protein>
    <submittedName>
        <fullName evidence="2">Uncharacterized protein</fullName>
    </submittedName>
</protein>
<keyword evidence="1" id="KW-0812">Transmembrane</keyword>
<feature type="transmembrane region" description="Helical" evidence="1">
    <location>
        <begin position="49"/>
        <end position="68"/>
    </location>
</feature>
<comment type="caution">
    <text evidence="2">The sequence shown here is derived from an EMBL/GenBank/DDBJ whole genome shotgun (WGS) entry which is preliminary data.</text>
</comment>
<name>A0ABV8QWW7_9MICC</name>
<keyword evidence="1" id="KW-1133">Transmembrane helix</keyword>
<proteinExistence type="predicted"/>
<gene>
    <name evidence="2" type="ORF">ACFOW9_01930</name>
</gene>
<accession>A0ABV8QWW7</accession>
<evidence type="ECO:0000313" key="2">
    <source>
        <dbReference type="EMBL" id="MFC4264356.1"/>
    </source>
</evidence>
<organism evidence="2 3">
    <name type="scientific">Arthrobacter cryoconiti</name>
    <dbReference type="NCBI Taxonomy" id="748907"/>
    <lineage>
        <taxon>Bacteria</taxon>
        <taxon>Bacillati</taxon>
        <taxon>Actinomycetota</taxon>
        <taxon>Actinomycetes</taxon>
        <taxon>Micrococcales</taxon>
        <taxon>Micrococcaceae</taxon>
        <taxon>Arthrobacter</taxon>
    </lineage>
</organism>
<dbReference type="RefSeq" id="WP_230067860.1">
    <property type="nucleotide sequence ID" value="NZ_BAABLL010000001.1"/>
</dbReference>
<dbReference type="Proteomes" id="UP001595773">
    <property type="component" value="Unassembled WGS sequence"/>
</dbReference>
<sequence length="83" mass="9108">MSEKNGPPADEGIDVLPDPNSGKLDYTYVIGGMVLGSLIGWGLDFLFSIGWMVFAMAPLGAVGGYFLARHHRRHRSQDESQEQ</sequence>
<keyword evidence="3" id="KW-1185">Reference proteome</keyword>
<keyword evidence="1" id="KW-0472">Membrane</keyword>
<evidence type="ECO:0000256" key="1">
    <source>
        <dbReference type="SAM" id="Phobius"/>
    </source>
</evidence>
<dbReference type="EMBL" id="JBHSCQ010000004">
    <property type="protein sequence ID" value="MFC4264356.1"/>
    <property type="molecule type" value="Genomic_DNA"/>
</dbReference>
<reference evidence="3" key="1">
    <citation type="journal article" date="2019" name="Int. J. Syst. Evol. Microbiol.">
        <title>The Global Catalogue of Microorganisms (GCM) 10K type strain sequencing project: providing services to taxonomists for standard genome sequencing and annotation.</title>
        <authorList>
            <consortium name="The Broad Institute Genomics Platform"/>
            <consortium name="The Broad Institute Genome Sequencing Center for Infectious Disease"/>
            <person name="Wu L."/>
            <person name="Ma J."/>
        </authorList>
    </citation>
    <scope>NUCLEOTIDE SEQUENCE [LARGE SCALE GENOMIC DNA]</scope>
    <source>
        <strain evidence="3">CGMCC 1.10698</strain>
    </source>
</reference>
<evidence type="ECO:0000313" key="3">
    <source>
        <dbReference type="Proteomes" id="UP001595773"/>
    </source>
</evidence>